<evidence type="ECO:0000313" key="2">
    <source>
        <dbReference type="EMBL" id="ALJ28482.1"/>
    </source>
</evidence>
<dbReference type="KEGG" id="sacz:AOT14_21080"/>
<evidence type="ECO:0000256" key="1">
    <source>
        <dbReference type="SAM" id="MobiDB-lite"/>
    </source>
</evidence>
<protein>
    <submittedName>
        <fullName evidence="2">Lipoprotein</fullName>
    </submittedName>
</protein>
<dbReference type="EMBL" id="CP012900">
    <property type="protein sequence ID" value="ALJ28482.1"/>
    <property type="molecule type" value="Genomic_DNA"/>
</dbReference>
<reference evidence="2 3" key="1">
    <citation type="journal article" date="2015" name="Genome Announc.">
        <title>Complete Genome Sequencing of Stenotrophomonas acidaminiphila ZAC14D2_NAIMI4_2, a Multidrug-Resistant Strain Isolated from Sediments of a Polluted River in Mexico, Uncovers New Antibiotic Resistance Genes and a Novel Class-II Lasso Peptide Biosynthesis Gene Cluster.</title>
        <authorList>
            <person name="Vinuesa P."/>
            <person name="Ochoa-Sanchez L.E."/>
        </authorList>
    </citation>
    <scope>NUCLEOTIDE SEQUENCE [LARGE SCALE GENOMIC DNA]</scope>
    <source>
        <strain evidence="2 3">ZAC14D2_NAIMI4_2</strain>
    </source>
</reference>
<evidence type="ECO:0000313" key="3">
    <source>
        <dbReference type="Proteomes" id="UP000061010"/>
    </source>
</evidence>
<dbReference type="Proteomes" id="UP000061010">
    <property type="component" value="Chromosome"/>
</dbReference>
<dbReference type="AlphaFoldDB" id="A0A0S1B0I4"/>
<keyword evidence="3" id="KW-1185">Reference proteome</keyword>
<dbReference type="PATRIC" id="fig|128780.6.peg.2122"/>
<dbReference type="OrthoDB" id="7016179at2"/>
<organism evidence="2 3">
    <name type="scientific">Stenotrophomonas acidaminiphila</name>
    <dbReference type="NCBI Taxonomy" id="128780"/>
    <lineage>
        <taxon>Bacteria</taxon>
        <taxon>Pseudomonadati</taxon>
        <taxon>Pseudomonadota</taxon>
        <taxon>Gammaproteobacteria</taxon>
        <taxon>Lysobacterales</taxon>
        <taxon>Lysobacteraceae</taxon>
        <taxon>Stenotrophomonas</taxon>
    </lineage>
</organism>
<keyword evidence="2" id="KW-0449">Lipoprotein</keyword>
<sequence>MQRTPVVFAFAVHALVLAGCDQPQRLSVDALAADASRLRALRAQCRVGEHDGAFCTQVAQADLRRFLSGHAGPGEYQTLADLPPIPPSFDEPADGSGAIALPEQEGSP</sequence>
<name>A0A0S1B0I4_9GAMM</name>
<gene>
    <name evidence="2" type="ORF">AOT14_21080</name>
</gene>
<dbReference type="PROSITE" id="PS51257">
    <property type="entry name" value="PROKAR_LIPOPROTEIN"/>
    <property type="match status" value="1"/>
</dbReference>
<accession>A0A0S1B0I4</accession>
<proteinExistence type="predicted"/>
<feature type="region of interest" description="Disordered" evidence="1">
    <location>
        <begin position="75"/>
        <end position="108"/>
    </location>
</feature>